<dbReference type="Proteomes" id="UP000481043">
    <property type="component" value="Unassembled WGS sequence"/>
</dbReference>
<keyword evidence="3" id="KW-1185">Reference proteome</keyword>
<accession>A0A6M0QC07</accession>
<dbReference type="Gene3D" id="3.30.70.60">
    <property type="match status" value="1"/>
</dbReference>
<evidence type="ECO:0000313" key="3">
    <source>
        <dbReference type="Proteomes" id="UP000481043"/>
    </source>
</evidence>
<gene>
    <name evidence="2" type="ORF">G4D63_15030</name>
</gene>
<protein>
    <submittedName>
        <fullName evidence="2">Uncharacterized protein</fullName>
    </submittedName>
</protein>
<keyword evidence="1" id="KW-1133">Transmembrane helix</keyword>
<comment type="caution">
    <text evidence="2">The sequence shown here is derived from an EMBL/GenBank/DDBJ whole genome shotgun (WGS) entry which is preliminary data.</text>
</comment>
<proteinExistence type="predicted"/>
<dbReference type="EMBL" id="JAAIWM010000005">
    <property type="protein sequence ID" value="NEY73050.1"/>
    <property type="molecule type" value="Genomic_DNA"/>
</dbReference>
<dbReference type="AlphaFoldDB" id="A0A6M0QC07"/>
<keyword evidence="1" id="KW-0472">Membrane</keyword>
<organism evidence="2 3">
    <name type="scientific">Bacillus mesophilus</name>
    <dbReference type="NCBI Taxonomy" id="1808955"/>
    <lineage>
        <taxon>Bacteria</taxon>
        <taxon>Bacillati</taxon>
        <taxon>Bacillota</taxon>
        <taxon>Bacilli</taxon>
        <taxon>Bacillales</taxon>
        <taxon>Bacillaceae</taxon>
        <taxon>Bacillus</taxon>
    </lineage>
</organism>
<dbReference type="InterPro" id="IPR014717">
    <property type="entry name" value="Transl_elong_EF1B/ribsomal_bS6"/>
</dbReference>
<evidence type="ECO:0000256" key="1">
    <source>
        <dbReference type="SAM" id="Phobius"/>
    </source>
</evidence>
<name>A0A6M0QC07_9BACI</name>
<feature type="transmembrane region" description="Helical" evidence="1">
    <location>
        <begin position="12"/>
        <end position="31"/>
    </location>
</feature>
<evidence type="ECO:0000313" key="2">
    <source>
        <dbReference type="EMBL" id="NEY73050.1"/>
    </source>
</evidence>
<keyword evidence="1" id="KW-0812">Transmembrane</keyword>
<sequence>MREGNVAKEKLLINIIIAFVVLIGIFFLLFIRPLLAEEDLKSGELSKVEVAVADYEKLLSQLQPQALTDEEKKTLLEAIPIRPNIEQMIADLEQMELGTGAFIESIGFSHSQDTANTNAQTNTVDENQWMQLFPADVYTILEKEINEVKEVSISYLDVAINISGEEINLNQFINGLEELPRVIHIQNYSYVRDEEDQLAAVITARVFYSEDFKELIGLDNSFAIEEGSIEKSPVELRPEKVETEETKIGTEIAVGGSQDVVNVKRYETSISPDISLEHSNESTAKFYLIQTGAYVSDHYLYKKLNNILSNGMDPRVSDSSISLIFSSVSHDMPSAFEKEKVLNQYGIDTYIRELSLDFSTEENEWLWPISHQVMANISSITTSGITQDEYSLTEEKMNKALEAINLYKSDVHAYVNSAGGSEERKVQLNETIYIVNDVERQLVSYQTSGNLDDLWKLEGLLIDFTLLLNGSTLKNVVIK</sequence>
<reference evidence="2 3" key="1">
    <citation type="submission" date="2020-02" db="EMBL/GenBank/DDBJ databases">
        <title>Bacillus aquiflavi sp. nov., isolated from yellow water of strong flavor Chinese baijiu in Yibin region of China.</title>
        <authorList>
            <person name="Xie J."/>
        </authorList>
    </citation>
    <scope>NUCLEOTIDE SEQUENCE [LARGE SCALE GENOMIC DNA]</scope>
    <source>
        <strain evidence="2 3">SA4</strain>
    </source>
</reference>
<dbReference type="RefSeq" id="WP_163180514.1">
    <property type="nucleotide sequence ID" value="NZ_JAAIWM010000005.1"/>
</dbReference>